<dbReference type="eggNOG" id="ENOG502SAKD">
    <property type="taxonomic scope" value="Eukaryota"/>
</dbReference>
<name>M7S8T2_EUTLA</name>
<dbReference type="PANTHER" id="PTHR38699">
    <property type="entry name" value="CHROMOSOME 1, WHOLE GENOME SHOTGUN SEQUENCE"/>
    <property type="match status" value="1"/>
</dbReference>
<dbReference type="OrthoDB" id="2430343at2759"/>
<dbReference type="STRING" id="1287681.M7S8T2"/>
<dbReference type="GO" id="GO:0140580">
    <property type="term" value="F:mitochondrion autophagosome adaptor activity"/>
    <property type="evidence" value="ECO:0007669"/>
    <property type="project" value="InterPro"/>
</dbReference>
<feature type="compositionally biased region" description="Polar residues" evidence="1">
    <location>
        <begin position="28"/>
        <end position="40"/>
    </location>
</feature>
<dbReference type="EMBL" id="KB707420">
    <property type="protein sequence ID" value="EMR62539.1"/>
    <property type="molecule type" value="Genomic_DNA"/>
</dbReference>
<dbReference type="PANTHER" id="PTHR38699:SF1">
    <property type="entry name" value="MITOPHAGY RECEPTOR ATG43"/>
    <property type="match status" value="1"/>
</dbReference>
<evidence type="ECO:0008006" key="4">
    <source>
        <dbReference type="Google" id="ProtNLM"/>
    </source>
</evidence>
<dbReference type="GO" id="GO:0000423">
    <property type="term" value="P:mitophagy"/>
    <property type="evidence" value="ECO:0007669"/>
    <property type="project" value="InterPro"/>
</dbReference>
<organism evidence="2 3">
    <name type="scientific">Eutypa lata (strain UCR-EL1)</name>
    <name type="common">Grapevine dieback disease fungus</name>
    <name type="synonym">Eutypa armeniacae</name>
    <dbReference type="NCBI Taxonomy" id="1287681"/>
    <lineage>
        <taxon>Eukaryota</taxon>
        <taxon>Fungi</taxon>
        <taxon>Dikarya</taxon>
        <taxon>Ascomycota</taxon>
        <taxon>Pezizomycotina</taxon>
        <taxon>Sordariomycetes</taxon>
        <taxon>Xylariomycetidae</taxon>
        <taxon>Xylariales</taxon>
        <taxon>Diatrypaceae</taxon>
        <taxon>Eutypa</taxon>
    </lineage>
</organism>
<reference evidence="3" key="1">
    <citation type="journal article" date="2013" name="Genome Announc.">
        <title>Draft genome sequence of the grapevine dieback fungus Eutypa lata UCR-EL1.</title>
        <authorList>
            <person name="Blanco-Ulate B."/>
            <person name="Rolshausen P.E."/>
            <person name="Cantu D."/>
        </authorList>
    </citation>
    <scope>NUCLEOTIDE SEQUENCE [LARGE SCALE GENOMIC DNA]</scope>
    <source>
        <strain evidence="3">UCR-EL1</strain>
    </source>
</reference>
<accession>M7S8T2</accession>
<feature type="region of interest" description="Disordered" evidence="1">
    <location>
        <begin position="62"/>
        <end position="87"/>
    </location>
</feature>
<keyword evidence="3" id="KW-1185">Reference proteome</keyword>
<evidence type="ECO:0000313" key="3">
    <source>
        <dbReference type="Proteomes" id="UP000012174"/>
    </source>
</evidence>
<evidence type="ECO:0000256" key="1">
    <source>
        <dbReference type="SAM" id="MobiDB-lite"/>
    </source>
</evidence>
<proteinExistence type="predicted"/>
<dbReference type="InterPro" id="IPR013898">
    <property type="entry name" value="Atg43"/>
</dbReference>
<evidence type="ECO:0000313" key="2">
    <source>
        <dbReference type="EMBL" id="EMR62539.1"/>
    </source>
</evidence>
<dbReference type="Proteomes" id="UP000012174">
    <property type="component" value="Unassembled WGS sequence"/>
</dbReference>
<dbReference type="HOGENOM" id="CLU_101474_0_0_1"/>
<dbReference type="KEGG" id="ela:UCREL1_10524"/>
<dbReference type="Pfam" id="PF08589">
    <property type="entry name" value="ATG43"/>
    <property type="match status" value="1"/>
</dbReference>
<sequence>MSNLPAEIASTIQAGHIQRSPSPRHDLNPSTAASQKTPVSLHQLHDDSDIDEIDEDEIPLSVLKPTPRGQQQQQHDSARHPHYPKHFPPMPDLRFEQSYLHSLAGAETWWRVAWITVRDQMMMPLAQGVLYNLAICGWQHWNRNAQVHGNSVGARMRRWWYGVNNWALPPLYAEKKSSRGARIPSSIRRAY</sequence>
<dbReference type="AlphaFoldDB" id="M7S8T2"/>
<feature type="region of interest" description="Disordered" evidence="1">
    <location>
        <begin position="1"/>
        <end position="49"/>
    </location>
</feature>
<gene>
    <name evidence="2" type="ORF">UCREL1_10524</name>
</gene>
<protein>
    <recommendedName>
        <fullName evidence="4">Duf1770 domain containing protein</fullName>
    </recommendedName>
</protein>
<dbReference type="OMA" id="GWRHWNR"/>